<dbReference type="Gene3D" id="2.60.40.60">
    <property type="entry name" value="Cadherins"/>
    <property type="match status" value="1"/>
</dbReference>
<dbReference type="InterPro" id="IPR002126">
    <property type="entry name" value="Cadherin-like_dom"/>
</dbReference>
<keyword evidence="4" id="KW-0472">Membrane</keyword>
<evidence type="ECO:0000259" key="6">
    <source>
        <dbReference type="PROSITE" id="PS50268"/>
    </source>
</evidence>
<sequence>MAHSQCVQKMSHVDGSLKVDSIASIQSADQCGPLEPLLEHEWRSNETEGLFVPQDLFSIALTPRFIFLHALEDARICTKLIFLTTCFTSIPTIRTTSCQLNATDADADAKLVYSLDNKHGREGNRTFVVTPEGGVRLMEGLDYESRTAYQLRILVTDSRFTERTTLHIHVIDVNDEVPQFALSQSQIVVQENQKARQLVAEVSSL</sequence>
<dbReference type="GO" id="GO:0008013">
    <property type="term" value="F:beta-catenin binding"/>
    <property type="evidence" value="ECO:0007669"/>
    <property type="project" value="TreeGrafter"/>
</dbReference>
<comment type="caution">
    <text evidence="7">The sequence shown here is derived from an EMBL/GenBank/DDBJ whole genome shotgun (WGS) entry which is preliminary data.</text>
</comment>
<name>A0A3S5BPY3_9PLAT</name>
<dbReference type="GO" id="GO:0045296">
    <property type="term" value="F:cadherin binding"/>
    <property type="evidence" value="ECO:0007669"/>
    <property type="project" value="TreeGrafter"/>
</dbReference>
<evidence type="ECO:0000256" key="1">
    <source>
        <dbReference type="ARBA" id="ARBA00004370"/>
    </source>
</evidence>
<dbReference type="GO" id="GO:0016342">
    <property type="term" value="C:catenin complex"/>
    <property type="evidence" value="ECO:0007669"/>
    <property type="project" value="TreeGrafter"/>
</dbReference>
<dbReference type="AlphaFoldDB" id="A0A3S5BPY3"/>
<evidence type="ECO:0000256" key="4">
    <source>
        <dbReference type="ARBA" id="ARBA00023136"/>
    </source>
</evidence>
<dbReference type="EMBL" id="CAAALY010246454">
    <property type="protein sequence ID" value="VEL33814.1"/>
    <property type="molecule type" value="Genomic_DNA"/>
</dbReference>
<dbReference type="SUPFAM" id="SSF49313">
    <property type="entry name" value="Cadherin-like"/>
    <property type="match status" value="1"/>
</dbReference>
<proteinExistence type="predicted"/>
<dbReference type="PANTHER" id="PTHR24027:SF438">
    <property type="entry name" value="CADHERIN 23"/>
    <property type="match status" value="1"/>
</dbReference>
<keyword evidence="8" id="KW-1185">Reference proteome</keyword>
<evidence type="ECO:0000313" key="7">
    <source>
        <dbReference type="EMBL" id="VEL33814.1"/>
    </source>
</evidence>
<reference evidence="7" key="1">
    <citation type="submission" date="2018-11" db="EMBL/GenBank/DDBJ databases">
        <authorList>
            <consortium name="Pathogen Informatics"/>
        </authorList>
    </citation>
    <scope>NUCLEOTIDE SEQUENCE</scope>
</reference>
<dbReference type="CDD" id="cd11304">
    <property type="entry name" value="Cadherin_repeat"/>
    <property type="match status" value="1"/>
</dbReference>
<dbReference type="Pfam" id="PF00028">
    <property type="entry name" value="Cadherin"/>
    <property type="match status" value="1"/>
</dbReference>
<dbReference type="InterPro" id="IPR015919">
    <property type="entry name" value="Cadherin-like_sf"/>
</dbReference>
<organism evidence="7 8">
    <name type="scientific">Protopolystoma xenopodis</name>
    <dbReference type="NCBI Taxonomy" id="117903"/>
    <lineage>
        <taxon>Eukaryota</taxon>
        <taxon>Metazoa</taxon>
        <taxon>Spiralia</taxon>
        <taxon>Lophotrochozoa</taxon>
        <taxon>Platyhelminthes</taxon>
        <taxon>Monogenea</taxon>
        <taxon>Polyopisthocotylea</taxon>
        <taxon>Polystomatidea</taxon>
        <taxon>Polystomatidae</taxon>
        <taxon>Protopolystoma</taxon>
    </lineage>
</organism>
<evidence type="ECO:0000256" key="2">
    <source>
        <dbReference type="ARBA" id="ARBA00022737"/>
    </source>
</evidence>
<protein>
    <recommendedName>
        <fullName evidence="6">Cadherin domain-containing protein</fullName>
    </recommendedName>
</protein>
<comment type="subcellular location">
    <subcellularLocation>
        <location evidence="1">Membrane</location>
    </subcellularLocation>
</comment>
<dbReference type="GO" id="GO:0005509">
    <property type="term" value="F:calcium ion binding"/>
    <property type="evidence" value="ECO:0007669"/>
    <property type="project" value="UniProtKB-UniRule"/>
</dbReference>
<dbReference type="GO" id="GO:0007156">
    <property type="term" value="P:homophilic cell adhesion via plasma membrane adhesion molecules"/>
    <property type="evidence" value="ECO:0007669"/>
    <property type="project" value="InterPro"/>
</dbReference>
<dbReference type="OrthoDB" id="6079678at2759"/>
<feature type="domain" description="Cadherin" evidence="6">
    <location>
        <begin position="99"/>
        <end position="180"/>
    </location>
</feature>
<dbReference type="PRINTS" id="PR00205">
    <property type="entry name" value="CADHERIN"/>
</dbReference>
<dbReference type="GO" id="GO:0016477">
    <property type="term" value="P:cell migration"/>
    <property type="evidence" value="ECO:0007669"/>
    <property type="project" value="TreeGrafter"/>
</dbReference>
<evidence type="ECO:0000256" key="5">
    <source>
        <dbReference type="PROSITE-ProRule" id="PRU00043"/>
    </source>
</evidence>
<evidence type="ECO:0000256" key="3">
    <source>
        <dbReference type="ARBA" id="ARBA00022837"/>
    </source>
</evidence>
<gene>
    <name evidence="7" type="ORF">PXEA_LOCUS27254</name>
</gene>
<dbReference type="PANTHER" id="PTHR24027">
    <property type="entry name" value="CADHERIN-23"/>
    <property type="match status" value="1"/>
</dbReference>
<accession>A0A3S5BPY3</accession>
<dbReference type="PROSITE" id="PS50268">
    <property type="entry name" value="CADHERIN_2"/>
    <property type="match status" value="1"/>
</dbReference>
<dbReference type="InterPro" id="IPR039808">
    <property type="entry name" value="Cadherin"/>
</dbReference>
<keyword evidence="3 5" id="KW-0106">Calcium</keyword>
<dbReference type="Proteomes" id="UP000784294">
    <property type="component" value="Unassembled WGS sequence"/>
</dbReference>
<keyword evidence="2" id="KW-0677">Repeat</keyword>
<evidence type="ECO:0000313" key="8">
    <source>
        <dbReference type="Proteomes" id="UP000784294"/>
    </source>
</evidence>
<dbReference type="SMART" id="SM00112">
    <property type="entry name" value="CA"/>
    <property type="match status" value="1"/>
</dbReference>